<dbReference type="Pfam" id="PF00069">
    <property type="entry name" value="Pkinase"/>
    <property type="match status" value="1"/>
</dbReference>
<dbReference type="InterPro" id="IPR011009">
    <property type="entry name" value="Kinase-like_dom_sf"/>
</dbReference>
<evidence type="ECO:0000256" key="11">
    <source>
        <dbReference type="RuleBase" id="RU000304"/>
    </source>
</evidence>
<feature type="domain" description="Protein kinase" evidence="12">
    <location>
        <begin position="4"/>
        <end position="208"/>
    </location>
</feature>
<protein>
    <recommendedName>
        <fullName evidence="2">cyclin-dependent kinase</fullName>
        <ecNumber evidence="2">2.7.11.22</ecNumber>
    </recommendedName>
</protein>
<keyword evidence="6" id="KW-0418">Kinase</keyword>
<dbReference type="PANTHER" id="PTHR24056">
    <property type="entry name" value="CELL DIVISION PROTEIN KINASE"/>
    <property type="match status" value="1"/>
</dbReference>
<evidence type="ECO:0000256" key="1">
    <source>
        <dbReference type="ARBA" id="ARBA00006485"/>
    </source>
</evidence>
<name>D8TQ90_VOLCA</name>
<keyword evidence="14" id="KW-1185">Reference proteome</keyword>
<dbReference type="EC" id="2.7.11.22" evidence="2"/>
<dbReference type="FunFam" id="3.30.200.20:FF:000049">
    <property type="entry name" value="cyclin-dependent kinase-like 1 isoform X1"/>
    <property type="match status" value="1"/>
</dbReference>
<dbReference type="EMBL" id="GL378331">
    <property type="protein sequence ID" value="EFJ50492.1"/>
    <property type="molecule type" value="Genomic_DNA"/>
</dbReference>
<evidence type="ECO:0000256" key="6">
    <source>
        <dbReference type="ARBA" id="ARBA00022777"/>
    </source>
</evidence>
<dbReference type="GO" id="GO:0005634">
    <property type="term" value="C:nucleus"/>
    <property type="evidence" value="ECO:0007669"/>
    <property type="project" value="TreeGrafter"/>
</dbReference>
<evidence type="ECO:0000256" key="10">
    <source>
        <dbReference type="PROSITE-ProRule" id="PRU10141"/>
    </source>
</evidence>
<keyword evidence="4" id="KW-0808">Transferase</keyword>
<evidence type="ECO:0000256" key="8">
    <source>
        <dbReference type="ARBA" id="ARBA00047811"/>
    </source>
</evidence>
<dbReference type="InterPro" id="IPR000719">
    <property type="entry name" value="Prot_kinase_dom"/>
</dbReference>
<evidence type="ECO:0000256" key="7">
    <source>
        <dbReference type="ARBA" id="ARBA00022840"/>
    </source>
</evidence>
<dbReference type="GO" id="GO:0004693">
    <property type="term" value="F:cyclin-dependent protein serine/threonine kinase activity"/>
    <property type="evidence" value="ECO:0007669"/>
    <property type="project" value="UniProtKB-EC"/>
</dbReference>
<reference evidence="13 14" key="1">
    <citation type="journal article" date="2010" name="Science">
        <title>Genomic analysis of organismal complexity in the multicellular green alga Volvox carteri.</title>
        <authorList>
            <person name="Prochnik S.E."/>
            <person name="Umen J."/>
            <person name="Nedelcu A.M."/>
            <person name="Hallmann A."/>
            <person name="Miller S.M."/>
            <person name="Nishii I."/>
            <person name="Ferris P."/>
            <person name="Kuo A."/>
            <person name="Mitros T."/>
            <person name="Fritz-Laylin L.K."/>
            <person name="Hellsten U."/>
            <person name="Chapman J."/>
            <person name="Simakov O."/>
            <person name="Rensing S.A."/>
            <person name="Terry A."/>
            <person name="Pangilinan J."/>
            <person name="Kapitonov V."/>
            <person name="Jurka J."/>
            <person name="Salamov A."/>
            <person name="Shapiro H."/>
            <person name="Schmutz J."/>
            <person name="Grimwood J."/>
            <person name="Lindquist E."/>
            <person name="Lucas S."/>
            <person name="Grigoriev I.V."/>
            <person name="Schmitt R."/>
            <person name="Kirk D."/>
            <person name="Rokhsar D.S."/>
        </authorList>
    </citation>
    <scope>NUCLEOTIDE SEQUENCE [LARGE SCALE GENOMIC DNA]</scope>
    <source>
        <strain evidence="14">f. Nagariensis / Eve</strain>
    </source>
</reference>
<dbReference type="SUPFAM" id="SSF56112">
    <property type="entry name" value="Protein kinase-like (PK-like)"/>
    <property type="match status" value="1"/>
</dbReference>
<dbReference type="InParanoid" id="D8TQ90"/>
<evidence type="ECO:0000256" key="4">
    <source>
        <dbReference type="ARBA" id="ARBA00022679"/>
    </source>
</evidence>
<dbReference type="PANTHER" id="PTHR24056:SF400">
    <property type="entry name" value="KINASE, PUTATIVE-RELATED"/>
    <property type="match status" value="1"/>
</dbReference>
<dbReference type="KEGG" id="vcn:VOLCADRAFT_88899"/>
<dbReference type="GO" id="GO:0005524">
    <property type="term" value="F:ATP binding"/>
    <property type="evidence" value="ECO:0007669"/>
    <property type="project" value="UniProtKB-UniRule"/>
</dbReference>
<accession>D8TQ90</accession>
<feature type="binding site" evidence="10">
    <location>
        <position position="33"/>
    </location>
    <ligand>
        <name>ATP</name>
        <dbReference type="ChEBI" id="CHEBI:30616"/>
    </ligand>
</feature>
<dbReference type="STRING" id="3068.D8TQ90"/>
<comment type="similarity">
    <text evidence="1">Belongs to the protein kinase superfamily. CMGC Ser/Thr protein kinase family. CDC2/CDKX subfamily.</text>
</comment>
<evidence type="ECO:0000256" key="2">
    <source>
        <dbReference type="ARBA" id="ARBA00012425"/>
    </source>
</evidence>
<dbReference type="PROSITE" id="PS00107">
    <property type="entry name" value="PROTEIN_KINASE_ATP"/>
    <property type="match status" value="1"/>
</dbReference>
<dbReference type="InterPro" id="IPR008271">
    <property type="entry name" value="Ser/Thr_kinase_AS"/>
</dbReference>
<comment type="catalytic activity">
    <reaction evidence="8">
        <text>L-threonyl-[protein] + ATP = O-phospho-L-threonyl-[protein] + ADP + H(+)</text>
        <dbReference type="Rhea" id="RHEA:46608"/>
        <dbReference type="Rhea" id="RHEA-COMP:11060"/>
        <dbReference type="Rhea" id="RHEA-COMP:11605"/>
        <dbReference type="ChEBI" id="CHEBI:15378"/>
        <dbReference type="ChEBI" id="CHEBI:30013"/>
        <dbReference type="ChEBI" id="CHEBI:30616"/>
        <dbReference type="ChEBI" id="CHEBI:61977"/>
        <dbReference type="ChEBI" id="CHEBI:456216"/>
        <dbReference type="EC" id="2.7.11.22"/>
    </reaction>
</comment>
<dbReference type="RefSeq" id="XP_002948617.1">
    <property type="nucleotide sequence ID" value="XM_002948571.1"/>
</dbReference>
<organism evidence="14">
    <name type="scientific">Volvox carteri f. nagariensis</name>
    <dbReference type="NCBI Taxonomy" id="3068"/>
    <lineage>
        <taxon>Eukaryota</taxon>
        <taxon>Viridiplantae</taxon>
        <taxon>Chlorophyta</taxon>
        <taxon>core chlorophytes</taxon>
        <taxon>Chlorophyceae</taxon>
        <taxon>CS clade</taxon>
        <taxon>Chlamydomonadales</taxon>
        <taxon>Volvocaceae</taxon>
        <taxon>Volvox</taxon>
    </lineage>
</organism>
<dbReference type="Proteomes" id="UP000001058">
    <property type="component" value="Unassembled WGS sequence"/>
</dbReference>
<keyword evidence="7 10" id="KW-0067">ATP-binding</keyword>
<dbReference type="InterPro" id="IPR017441">
    <property type="entry name" value="Protein_kinase_ATP_BS"/>
</dbReference>
<dbReference type="InterPro" id="IPR050108">
    <property type="entry name" value="CDK"/>
</dbReference>
<dbReference type="Gene3D" id="1.10.510.10">
    <property type="entry name" value="Transferase(Phosphotransferase) domain 1"/>
    <property type="match status" value="1"/>
</dbReference>
<keyword evidence="3 11" id="KW-0723">Serine/threonine-protein kinase</keyword>
<evidence type="ECO:0000256" key="9">
    <source>
        <dbReference type="ARBA" id="ARBA00048367"/>
    </source>
</evidence>
<evidence type="ECO:0000259" key="12">
    <source>
        <dbReference type="PROSITE" id="PS50011"/>
    </source>
</evidence>
<evidence type="ECO:0000313" key="13">
    <source>
        <dbReference type="EMBL" id="EFJ50492.1"/>
    </source>
</evidence>
<evidence type="ECO:0000256" key="5">
    <source>
        <dbReference type="ARBA" id="ARBA00022741"/>
    </source>
</evidence>
<dbReference type="PROSITE" id="PS00108">
    <property type="entry name" value="PROTEIN_KINASE_ST"/>
    <property type="match status" value="1"/>
</dbReference>
<proteinExistence type="inferred from homology"/>
<sequence length="208" mass="23211">MQNYEYVSTIGEGAYGEVWKCRDKSTGDLVAVKGFKQAHQDKVILNLAVREAKLLSLIKHPNLVKLHAAFRSRSGKVYLVFEYVNSSVHDHLERYPCGLPSIPTKILSWQLLSGAAYLHDNKILHRDIKPANILISSQGVVKLCDLGFARGTTCGLREILPLTAYITTRWYRAPEVLIGGHYGPSADWAPDSRRVEPSGQLAVHCSRD</sequence>
<evidence type="ECO:0000256" key="3">
    <source>
        <dbReference type="ARBA" id="ARBA00022527"/>
    </source>
</evidence>
<comment type="catalytic activity">
    <reaction evidence="9">
        <text>L-seryl-[protein] + ATP = O-phospho-L-seryl-[protein] + ADP + H(+)</text>
        <dbReference type="Rhea" id="RHEA:17989"/>
        <dbReference type="Rhea" id="RHEA-COMP:9863"/>
        <dbReference type="Rhea" id="RHEA-COMP:11604"/>
        <dbReference type="ChEBI" id="CHEBI:15378"/>
        <dbReference type="ChEBI" id="CHEBI:29999"/>
        <dbReference type="ChEBI" id="CHEBI:30616"/>
        <dbReference type="ChEBI" id="CHEBI:83421"/>
        <dbReference type="ChEBI" id="CHEBI:456216"/>
        <dbReference type="EC" id="2.7.11.22"/>
    </reaction>
</comment>
<evidence type="ECO:0000313" key="14">
    <source>
        <dbReference type="Proteomes" id="UP000001058"/>
    </source>
</evidence>
<dbReference type="Gene3D" id="3.30.200.20">
    <property type="entry name" value="Phosphorylase Kinase, domain 1"/>
    <property type="match status" value="1"/>
</dbReference>
<dbReference type="OrthoDB" id="548217at2759"/>
<dbReference type="GeneID" id="9625222"/>
<dbReference type="eggNOG" id="KOG0593">
    <property type="taxonomic scope" value="Eukaryota"/>
</dbReference>
<dbReference type="SMART" id="SM00220">
    <property type="entry name" value="S_TKc"/>
    <property type="match status" value="1"/>
</dbReference>
<dbReference type="AlphaFoldDB" id="D8TQ90"/>
<dbReference type="PROSITE" id="PS50011">
    <property type="entry name" value="PROTEIN_KINASE_DOM"/>
    <property type="match status" value="1"/>
</dbReference>
<keyword evidence="5 10" id="KW-0547">Nucleotide-binding</keyword>
<gene>
    <name evidence="13" type="ORF">VOLCADRAFT_88899</name>
</gene>